<protein>
    <submittedName>
        <fullName evidence="2">Uncharacterized protein</fullName>
    </submittedName>
</protein>
<gene>
    <name evidence="2" type="ORF">PMIN01_09720</name>
</gene>
<keyword evidence="3" id="KW-1185">Reference proteome</keyword>
<organism evidence="2 3">
    <name type="scientific">Paraphaeosphaeria minitans</name>
    <dbReference type="NCBI Taxonomy" id="565426"/>
    <lineage>
        <taxon>Eukaryota</taxon>
        <taxon>Fungi</taxon>
        <taxon>Dikarya</taxon>
        <taxon>Ascomycota</taxon>
        <taxon>Pezizomycotina</taxon>
        <taxon>Dothideomycetes</taxon>
        <taxon>Pleosporomycetidae</taxon>
        <taxon>Pleosporales</taxon>
        <taxon>Massarineae</taxon>
        <taxon>Didymosphaeriaceae</taxon>
        <taxon>Paraphaeosphaeria</taxon>
    </lineage>
</organism>
<feature type="region of interest" description="Disordered" evidence="1">
    <location>
        <begin position="335"/>
        <end position="385"/>
    </location>
</feature>
<comment type="caution">
    <text evidence="2">The sequence shown here is derived from an EMBL/GenBank/DDBJ whole genome shotgun (WGS) entry which is preliminary data.</text>
</comment>
<feature type="region of interest" description="Disordered" evidence="1">
    <location>
        <begin position="1"/>
        <end position="54"/>
    </location>
</feature>
<dbReference type="EMBL" id="WJXW01000011">
    <property type="protein sequence ID" value="KAF9731791.1"/>
    <property type="molecule type" value="Genomic_DNA"/>
</dbReference>
<accession>A0A9P6GAV1</accession>
<dbReference type="AlphaFoldDB" id="A0A9P6GAV1"/>
<dbReference type="OrthoDB" id="4851849at2759"/>
<proteinExistence type="predicted"/>
<sequence length="618" mass="68397">MTGAPGGGRGRAKGAVKQPKDRFTVPAGSGPSRAAGRQPLSPPSSKDSKEQRHESGCEWLARVWHDAKEFDYIAGNPTPLAQDMISYEEEDNQPAPKSAKALDRLKMRFLSYLALAFGDNGAWDAPTIGLLHEDTENSVATIRLARLSTKDECLALSDAARRFAQAFARIHDAHAQGYSTDSRDLEEVVFRLYQKRTLQLRSNLHDLWRSNQEKFHEIIADMSGIWDEDGRVARDEAIGDAIITINGLVSLQSMDPNDHEASLNALILASLELLNIEGGMIQQRLKNVLGSSLAVEVYDNAAKLIQPIKSVQTFVRTAHALREFDTIKFLRGDASADGGSSQSTSGPVRSPASSSSSPSSSLSNHMSTNDNASSVSPNSSSADHEATIATIPPAIRSAAVELAACVLENRIPDSHTEGYYLFGFPACNNDDETQQLGWLYKAMLLNAQSQATVLADICQALNKNQLAQSFDRNGWASFRSELPYLEGFLTAPLLERPTVFRLVQFLRCMDDSNPPPVLIRDWGFHNCRQREEVEILKDIYRRSLDKLSIFQLHHACVSNTLLATVRGARIHFEHNHARFLSNQGPLPGLGYQKISSPFMFDQGLFKHEKTKRMRMSLH</sequence>
<feature type="compositionally biased region" description="Low complexity" evidence="1">
    <location>
        <begin position="335"/>
        <end position="381"/>
    </location>
</feature>
<evidence type="ECO:0000256" key="1">
    <source>
        <dbReference type="SAM" id="MobiDB-lite"/>
    </source>
</evidence>
<reference evidence="2" key="1">
    <citation type="journal article" date="2020" name="Mol. Plant Microbe Interact.">
        <title>Genome Sequence of the Biocontrol Agent Coniothyrium minitans strain Conio (IMI 134523).</title>
        <authorList>
            <person name="Patel D."/>
            <person name="Shittu T.A."/>
            <person name="Baroncelli R."/>
            <person name="Muthumeenakshi S."/>
            <person name="Osborne T.H."/>
            <person name="Janganan T.K."/>
            <person name="Sreenivasaprasad S."/>
        </authorList>
    </citation>
    <scope>NUCLEOTIDE SEQUENCE</scope>
    <source>
        <strain evidence="2">Conio</strain>
    </source>
</reference>
<name>A0A9P6GAV1_9PLEO</name>
<evidence type="ECO:0000313" key="3">
    <source>
        <dbReference type="Proteomes" id="UP000756921"/>
    </source>
</evidence>
<dbReference type="Proteomes" id="UP000756921">
    <property type="component" value="Unassembled WGS sequence"/>
</dbReference>
<evidence type="ECO:0000313" key="2">
    <source>
        <dbReference type="EMBL" id="KAF9731791.1"/>
    </source>
</evidence>